<sequence>MSRPRNLSRRTSAGLFASVVAAGAMTGVGGAATASAAPATDTEAPQATAVETLGAHDAKLLSEAEAKHAKTVTLIVATDKGEAKDVADAVRQLGGTVSRRFDSIGYVLAKVPTAKVLKAATLPGVAAVDLDETIQLPDPAPEAAPAGAKVAAQGETLAGPGADTGAVNPYMPTNETGAEAFKAAHPAWDGRGVTIGIMDSGVDLDHPALQTTTTGERKIVDWVTATDPLEDATWRAMITEVSGPSFTAGGATWTAPAGSYRFNTFRESITAGSDPAGDVNRDGDTTDTFGILYDATTHDIRVDANGNRDFTDDPVMRPYKEKFQVGRFGTDNPATAVREQIPFVVEYREDVDTTPVGGPGLVDYVNIGIVESTHGTHVAGITAANDMLGNSAFDGAAPGAKLVSARACSWGGGCTAAALTTGMADLVINRRVDVVNMSIGGLPALNDGSNARSQLYNELINTYGVQLFISAGNSGPGLNTVGDPSVADNVVSVAASISKDTWLGNYGSVVAKDNALFNFSSRGPREDGGFKPNIAAPGSAISTAPTWQAGNPVPEAGYPLPPGYQMLNGTSMASPQAAGAAALLLSAAKATDKGVTPAALRRAVYTSAKPIAGVATYAQGYGMFDVPGAWALLDKGVQTRSYVSDAPVCTELSANLTRYDKATGTFVPNPHRGTGVYNRCAVAQGGQPLKKSKTYEVKVTRTSGPNKSLLHTVTLRGNDGTFSAQKQVWLPLNKTLTIPVKAKPTTPGAHGALLVIDDPATSVVDFEVSTVVVAATDVAKPAYSFSAEGSVERNSSTSYFVTVPPGAGAIQVNLSGIATGSQTRFIAFNPYGVPVESTASTACYTNFSNAAACKPQERDYQNPIAGVWEFEVESRRTSPALDNPYQLQVRVQGVAVSPAVVELPSVTAGAPTEVTWGLTNTFGPVSVTGQGGPLASVHAERPTIAEGAQQEYLVEVPAGAASFTARIGNTADLGADLDLFVFRGTTEVGRSADGDSEEAVTLTNPPAGTYRVLVDGYAVDGPGTSTAYDYRDSFSAASLGTLTAPATPLSLANGATAALTGTVTAQSAPAAGRALYGDLAVTTTEGAVVGRGSVAIGAVN</sequence>
<dbReference type="InterPro" id="IPR007280">
    <property type="entry name" value="Peptidase_C_arc/bac"/>
</dbReference>
<feature type="chain" id="PRO_5002240713" evidence="7">
    <location>
        <begin position="37"/>
        <end position="1100"/>
    </location>
</feature>
<dbReference type="Gene3D" id="3.30.70.80">
    <property type="entry name" value="Peptidase S8 propeptide/proteinase inhibitor I9"/>
    <property type="match status" value="1"/>
</dbReference>
<feature type="active site" description="Charge relay system" evidence="5">
    <location>
        <position position="374"/>
    </location>
</feature>
<feature type="signal peptide" evidence="7">
    <location>
        <begin position="1"/>
        <end position="36"/>
    </location>
</feature>
<dbReference type="InterPro" id="IPR058957">
    <property type="entry name" value="Peptidase_inhib_put_dom"/>
</dbReference>
<dbReference type="PATRIC" id="fig|47853.6.peg.1373"/>
<keyword evidence="2 5" id="KW-0645">Protease</keyword>
<dbReference type="Gene3D" id="3.40.50.200">
    <property type="entry name" value="Peptidase S8/S53 domain"/>
    <property type="match status" value="1"/>
</dbReference>
<dbReference type="Pfam" id="PF04151">
    <property type="entry name" value="PPC"/>
    <property type="match status" value="1"/>
</dbReference>
<keyword evidence="3 5" id="KW-0378">Hydrolase</keyword>
<keyword evidence="4 5" id="KW-0720">Serine protease</keyword>
<evidence type="ECO:0000313" key="12">
    <source>
        <dbReference type="Proteomes" id="UP000032254"/>
    </source>
</evidence>
<dbReference type="InterPro" id="IPR000209">
    <property type="entry name" value="Peptidase_S8/S53_dom"/>
</dbReference>
<dbReference type="InterPro" id="IPR036852">
    <property type="entry name" value="Peptidase_S8/S53_dom_sf"/>
</dbReference>
<evidence type="ECO:0000256" key="6">
    <source>
        <dbReference type="RuleBase" id="RU003355"/>
    </source>
</evidence>
<evidence type="ECO:0000259" key="9">
    <source>
        <dbReference type="Pfam" id="PF04151"/>
    </source>
</evidence>
<dbReference type="PANTHER" id="PTHR43806:SF11">
    <property type="entry name" value="CEREVISIN-RELATED"/>
    <property type="match status" value="1"/>
</dbReference>
<dbReference type="InterPro" id="IPR050131">
    <property type="entry name" value="Peptidase_S8_subtilisin-like"/>
</dbReference>
<dbReference type="Pfam" id="PF26036">
    <property type="entry name" value="Peptidase_inhib_put"/>
    <property type="match status" value="1"/>
</dbReference>
<dbReference type="PROSITE" id="PS51892">
    <property type="entry name" value="SUBTILASE"/>
    <property type="match status" value="1"/>
</dbReference>
<evidence type="ECO:0000256" key="5">
    <source>
        <dbReference type="PROSITE-ProRule" id="PRU01240"/>
    </source>
</evidence>
<name>A0A0D0X2P9_9ACTN</name>
<dbReference type="AlphaFoldDB" id="A0A0D0X2P9"/>
<dbReference type="EMBL" id="JXSX01000001">
    <property type="protein sequence ID" value="KIR65139.1"/>
    <property type="molecule type" value="Genomic_DNA"/>
</dbReference>
<evidence type="ECO:0000259" key="10">
    <source>
        <dbReference type="Pfam" id="PF26036"/>
    </source>
</evidence>
<dbReference type="InterPro" id="IPR023828">
    <property type="entry name" value="Peptidase_S8_Ser-AS"/>
</dbReference>
<feature type="domain" description="Peptidase S8/S53" evidence="8">
    <location>
        <begin position="190"/>
        <end position="622"/>
    </location>
</feature>
<organism evidence="11 12">
    <name type="scientific">Micromonospora haikouensis</name>
    <dbReference type="NCBI Taxonomy" id="686309"/>
    <lineage>
        <taxon>Bacteria</taxon>
        <taxon>Bacillati</taxon>
        <taxon>Actinomycetota</taxon>
        <taxon>Actinomycetes</taxon>
        <taxon>Micromonosporales</taxon>
        <taxon>Micromonosporaceae</taxon>
        <taxon>Micromonospora</taxon>
    </lineage>
</organism>
<reference evidence="11 12" key="1">
    <citation type="submission" date="2015-01" db="EMBL/GenBank/DDBJ databases">
        <title>Sequencing and annotation of Micromonospora carbonacea strain JXNU-1 genome.</title>
        <authorList>
            <person name="Long Z."/>
            <person name="Huang Y."/>
            <person name="Jiang Y."/>
        </authorList>
    </citation>
    <scope>NUCLEOTIDE SEQUENCE [LARGE SCALE GENOMIC DNA]</scope>
    <source>
        <strain evidence="11 12">JXNU-1</strain>
    </source>
</reference>
<keyword evidence="7" id="KW-0732">Signal</keyword>
<dbReference type="RefSeq" id="WP_043961908.1">
    <property type="nucleotide sequence ID" value="NZ_JBEZEN010000005.1"/>
</dbReference>
<gene>
    <name evidence="11" type="ORF">TK50_06440</name>
</gene>
<dbReference type="InterPro" id="IPR015500">
    <property type="entry name" value="Peptidase_S8_subtilisin-rel"/>
</dbReference>
<accession>A0A0D0X2P9</accession>
<protein>
    <submittedName>
        <fullName evidence="11">Serine protease</fullName>
    </submittedName>
</protein>
<dbReference type="InterPro" id="IPR006311">
    <property type="entry name" value="TAT_signal"/>
</dbReference>
<dbReference type="PROSITE" id="PS00138">
    <property type="entry name" value="SUBTILASE_SER"/>
    <property type="match status" value="1"/>
</dbReference>
<feature type="active site" description="Charge relay system" evidence="5">
    <location>
        <position position="571"/>
    </location>
</feature>
<evidence type="ECO:0000256" key="2">
    <source>
        <dbReference type="ARBA" id="ARBA00022670"/>
    </source>
</evidence>
<dbReference type="InterPro" id="IPR023827">
    <property type="entry name" value="Peptidase_S8_Asp-AS"/>
</dbReference>
<keyword evidence="12" id="KW-1185">Reference proteome</keyword>
<feature type="active site" description="Charge relay system" evidence="5">
    <location>
        <position position="199"/>
    </location>
</feature>
<dbReference type="Pfam" id="PF00082">
    <property type="entry name" value="Peptidase_S8"/>
    <property type="match status" value="1"/>
</dbReference>
<proteinExistence type="inferred from homology"/>
<dbReference type="PRINTS" id="PR00723">
    <property type="entry name" value="SUBTILISIN"/>
</dbReference>
<evidence type="ECO:0000256" key="4">
    <source>
        <dbReference type="ARBA" id="ARBA00022825"/>
    </source>
</evidence>
<dbReference type="PROSITE" id="PS51318">
    <property type="entry name" value="TAT"/>
    <property type="match status" value="1"/>
</dbReference>
<evidence type="ECO:0000256" key="3">
    <source>
        <dbReference type="ARBA" id="ARBA00022801"/>
    </source>
</evidence>
<evidence type="ECO:0000259" key="8">
    <source>
        <dbReference type="Pfam" id="PF00082"/>
    </source>
</evidence>
<dbReference type="GeneID" id="301303787"/>
<evidence type="ECO:0000256" key="7">
    <source>
        <dbReference type="SAM" id="SignalP"/>
    </source>
</evidence>
<comment type="caution">
    <text evidence="11">The sequence shown here is derived from an EMBL/GenBank/DDBJ whole genome shotgun (WGS) entry which is preliminary data.</text>
</comment>
<dbReference type="InterPro" id="IPR037045">
    <property type="entry name" value="S8pro/Inhibitor_I9_sf"/>
</dbReference>
<dbReference type="PANTHER" id="PTHR43806">
    <property type="entry name" value="PEPTIDASE S8"/>
    <property type="match status" value="1"/>
</dbReference>
<dbReference type="GO" id="GO:0004252">
    <property type="term" value="F:serine-type endopeptidase activity"/>
    <property type="evidence" value="ECO:0007669"/>
    <property type="project" value="UniProtKB-UniRule"/>
</dbReference>
<dbReference type="PROSITE" id="PS00136">
    <property type="entry name" value="SUBTILASE_ASP"/>
    <property type="match status" value="1"/>
</dbReference>
<dbReference type="SUPFAM" id="SSF52743">
    <property type="entry name" value="Subtilisin-like"/>
    <property type="match status" value="1"/>
</dbReference>
<dbReference type="GO" id="GO:0006508">
    <property type="term" value="P:proteolysis"/>
    <property type="evidence" value="ECO:0007669"/>
    <property type="project" value="UniProtKB-KW"/>
</dbReference>
<evidence type="ECO:0000313" key="11">
    <source>
        <dbReference type="EMBL" id="KIR65139.1"/>
    </source>
</evidence>
<evidence type="ECO:0000256" key="1">
    <source>
        <dbReference type="ARBA" id="ARBA00011073"/>
    </source>
</evidence>
<feature type="domain" description="Putative peptidase inhibitor" evidence="10">
    <location>
        <begin position="70"/>
        <end position="135"/>
    </location>
</feature>
<dbReference type="Gene3D" id="2.60.120.380">
    <property type="match status" value="1"/>
</dbReference>
<dbReference type="Proteomes" id="UP000032254">
    <property type="component" value="Unassembled WGS sequence"/>
</dbReference>
<feature type="domain" description="Peptidase C-terminal archaeal/bacterial" evidence="9">
    <location>
        <begin position="954"/>
        <end position="1016"/>
    </location>
</feature>
<dbReference type="OrthoDB" id="9813435at2"/>
<comment type="similarity">
    <text evidence="1 5 6">Belongs to the peptidase S8 family.</text>
</comment>